<dbReference type="EMBL" id="CP008947">
    <property type="protein sequence ID" value="AII06503.1"/>
    <property type="molecule type" value="Genomic_DNA"/>
</dbReference>
<dbReference type="RefSeq" id="WP_128640053.1">
    <property type="nucleotide sequence ID" value="NZ_CP008947.1"/>
</dbReference>
<evidence type="ECO:0000256" key="1">
    <source>
        <dbReference type="SAM" id="MobiDB-lite"/>
    </source>
</evidence>
<accession>A0A076EML1</accession>
<sequence>MTATPVSGVPPHSLQGPDPLAPGMLVATRYRLLGRFAGPHWVQWWHAHDTELCRDVALSLIDSAQVRATDTRPDPVARFCRNTTGTSFSHEGRIAQVYDIAAVGDRIAVVAEWTPGWRVADVARTVPRPLDAARTVRHLAAATADAHHFGARLSLDHPNRVRISREGLAVLAFPATLADGTAADDVAGLGALLYALLLGTWPLSSSGETRAAGLPPAGRRGDGSVVPPHRVRPAIPRRLSDVAMNALARRPGMVTAQAVVDALDRILADARARTASAFASTTKRARPASVNRPPRPNAPLPALSGALALIVALGAAGWAAGATFTASDAPPAAVADSMLSQIAPVPDPFQTPLTPSSAAVYSPLRFPDNGATASLAVDANPATSWATDRYPQQLSATKRGVGLIVSFPEPVDLRTVWIDSPTPGTTVEIRTAPVAWANIERTQVIGAATLGDGVTEIVARTPTPTRRVLIWISGLSGGESGFQSRLSEIGFLGSGA</sequence>
<dbReference type="Gene3D" id="1.10.510.10">
    <property type="entry name" value="Transferase(Phosphotransferase) domain 1"/>
    <property type="match status" value="1"/>
</dbReference>
<organism evidence="2 3">
    <name type="scientific">Rhodococcus opacus</name>
    <name type="common">Nocardia opaca</name>
    <dbReference type="NCBI Taxonomy" id="37919"/>
    <lineage>
        <taxon>Bacteria</taxon>
        <taxon>Bacillati</taxon>
        <taxon>Actinomycetota</taxon>
        <taxon>Actinomycetes</taxon>
        <taxon>Mycobacteriales</taxon>
        <taxon>Nocardiaceae</taxon>
        <taxon>Rhodococcus</taxon>
    </lineage>
</organism>
<evidence type="ECO:0000313" key="2">
    <source>
        <dbReference type="EMBL" id="AII06503.1"/>
    </source>
</evidence>
<dbReference type="Gene3D" id="3.30.200.20">
    <property type="entry name" value="Phosphorylase Kinase, domain 1"/>
    <property type="match status" value="1"/>
</dbReference>
<proteinExistence type="predicted"/>
<dbReference type="SUPFAM" id="SSF49785">
    <property type="entry name" value="Galactose-binding domain-like"/>
    <property type="match status" value="1"/>
</dbReference>
<dbReference type="CDD" id="cd13973">
    <property type="entry name" value="PK_MviN-like"/>
    <property type="match status" value="1"/>
</dbReference>
<evidence type="ECO:0000313" key="3">
    <source>
        <dbReference type="Proteomes" id="UP000028488"/>
    </source>
</evidence>
<dbReference type="eggNOG" id="COG0728">
    <property type="taxonomic scope" value="Bacteria"/>
</dbReference>
<protein>
    <recommendedName>
        <fullName evidence="4">Peptidoglycan lipid II flippase</fullName>
    </recommendedName>
</protein>
<feature type="region of interest" description="Disordered" evidence="1">
    <location>
        <begin position="278"/>
        <end position="297"/>
    </location>
</feature>
<reference evidence="2 3" key="1">
    <citation type="submission" date="2014-07" db="EMBL/GenBank/DDBJ databases">
        <title>Genome Sequence of Rhodococcus opacus Strain R7, a Biodegrader of Mono- and Polycyclic Aromatic Hydrocarbons.</title>
        <authorList>
            <person name="Di Gennaro P."/>
            <person name="Zampolli J."/>
            <person name="Presti I."/>
            <person name="Cappelletti M."/>
            <person name="D'Ursi P."/>
            <person name="Orro A."/>
            <person name="Mezzelani A."/>
            <person name="Milanesi L."/>
        </authorList>
    </citation>
    <scope>NUCLEOTIDE SEQUENCE [LARGE SCALE GENOMIC DNA]</scope>
    <source>
        <strain evidence="2 3">R7</strain>
    </source>
</reference>
<dbReference type="InterPro" id="IPR008979">
    <property type="entry name" value="Galactose-bd-like_sf"/>
</dbReference>
<gene>
    <name evidence="2" type="ORF">EP51_18510</name>
</gene>
<feature type="region of interest" description="Disordered" evidence="1">
    <location>
        <begin position="208"/>
        <end position="231"/>
    </location>
</feature>
<dbReference type="AlphaFoldDB" id="A0A076EML1"/>
<dbReference type="Proteomes" id="UP000028488">
    <property type="component" value="Chromosome"/>
</dbReference>
<name>A0A076EML1_RHOOP</name>
<evidence type="ECO:0008006" key="4">
    <source>
        <dbReference type="Google" id="ProtNLM"/>
    </source>
</evidence>